<evidence type="ECO:0000313" key="1">
    <source>
        <dbReference type="EMBL" id="CAI8046926.1"/>
    </source>
</evidence>
<dbReference type="AlphaFoldDB" id="A0AA35TH95"/>
<accession>A0AA35TH95</accession>
<dbReference type="EMBL" id="CASHTH010003596">
    <property type="protein sequence ID" value="CAI8046926.1"/>
    <property type="molecule type" value="Genomic_DNA"/>
</dbReference>
<keyword evidence="2" id="KW-1185">Reference proteome</keyword>
<gene>
    <name evidence="1" type="ORF">GBAR_LOCUS25946</name>
</gene>
<comment type="caution">
    <text evidence="1">The sequence shown here is derived from an EMBL/GenBank/DDBJ whole genome shotgun (WGS) entry which is preliminary data.</text>
</comment>
<organism evidence="1 2">
    <name type="scientific">Geodia barretti</name>
    <name type="common">Barrett's horny sponge</name>
    <dbReference type="NCBI Taxonomy" id="519541"/>
    <lineage>
        <taxon>Eukaryota</taxon>
        <taxon>Metazoa</taxon>
        <taxon>Porifera</taxon>
        <taxon>Demospongiae</taxon>
        <taxon>Heteroscleromorpha</taxon>
        <taxon>Tetractinellida</taxon>
        <taxon>Astrophorina</taxon>
        <taxon>Geodiidae</taxon>
        <taxon>Geodia</taxon>
    </lineage>
</organism>
<dbReference type="InterPro" id="IPR029045">
    <property type="entry name" value="ClpP/crotonase-like_dom_sf"/>
</dbReference>
<dbReference type="Gene3D" id="3.90.226.10">
    <property type="entry name" value="2-enoyl-CoA Hydratase, Chain A, domain 1"/>
    <property type="match status" value="1"/>
</dbReference>
<dbReference type="PANTHER" id="PTHR11941">
    <property type="entry name" value="ENOYL-COA HYDRATASE-RELATED"/>
    <property type="match status" value="1"/>
</dbReference>
<dbReference type="CDD" id="cd06558">
    <property type="entry name" value="crotonase-like"/>
    <property type="match status" value="1"/>
</dbReference>
<dbReference type="PROSITE" id="PS51257">
    <property type="entry name" value="PROKAR_LIPOPROTEIN"/>
    <property type="match status" value="1"/>
</dbReference>
<evidence type="ECO:0000313" key="2">
    <source>
        <dbReference type="Proteomes" id="UP001174909"/>
    </source>
</evidence>
<dbReference type="GO" id="GO:0003824">
    <property type="term" value="F:catalytic activity"/>
    <property type="evidence" value="ECO:0007669"/>
    <property type="project" value="UniProtKB-ARBA"/>
</dbReference>
<dbReference type="Pfam" id="PF00378">
    <property type="entry name" value="ECH_1"/>
    <property type="match status" value="1"/>
</dbReference>
<name>A0AA35TH95_GEOBA</name>
<proteinExistence type="predicted"/>
<dbReference type="InterPro" id="IPR001753">
    <property type="entry name" value="Enoyl-CoA_hydra/iso"/>
</dbReference>
<dbReference type="GO" id="GO:0006635">
    <property type="term" value="P:fatty acid beta-oxidation"/>
    <property type="evidence" value="ECO:0007669"/>
    <property type="project" value="TreeGrafter"/>
</dbReference>
<dbReference type="SUPFAM" id="SSF52096">
    <property type="entry name" value="ClpP/crotonase"/>
    <property type="match status" value="1"/>
</dbReference>
<protein>
    <submittedName>
        <fullName evidence="1">Short-chain-enoyl-CoA hydratase</fullName>
    </submittedName>
</protein>
<dbReference type="PANTHER" id="PTHR11941:SF54">
    <property type="entry name" value="ENOYL-COA HYDRATASE, MITOCHONDRIAL"/>
    <property type="match status" value="1"/>
</dbReference>
<sequence length="162" mass="17700">MDKLVVCLIHGYAIGGGLQLALACDIRVCTRSARMGLPAIKEGLIPGLGTFRLARYVGLGRAKSLIIRGNMIDGAEAERIGLVDHLVGDDTAFEEFENWLAEYASSNSAGCRASKQMLADCFDLGWEAFFHKYLVLQEKAVAAPDFAEAMDAYKAGRNPRWE</sequence>
<dbReference type="Proteomes" id="UP001174909">
    <property type="component" value="Unassembled WGS sequence"/>
</dbReference>
<reference evidence="1" key="1">
    <citation type="submission" date="2023-03" db="EMBL/GenBank/DDBJ databases">
        <authorList>
            <person name="Steffen K."/>
            <person name="Cardenas P."/>
        </authorList>
    </citation>
    <scope>NUCLEOTIDE SEQUENCE</scope>
</reference>